<dbReference type="InterPro" id="IPR000073">
    <property type="entry name" value="AB_hydrolase_1"/>
</dbReference>
<keyword evidence="2" id="KW-0378">Hydrolase</keyword>
<dbReference type="PANTHER" id="PTHR43798">
    <property type="entry name" value="MONOACYLGLYCEROL LIPASE"/>
    <property type="match status" value="1"/>
</dbReference>
<evidence type="ECO:0000313" key="2">
    <source>
        <dbReference type="EMBL" id="MBS4537523.1"/>
    </source>
</evidence>
<sequence>MENLRLYGDKPYEAIVVHGGPGAPGSVAPVARVLSKKIGVIEPFQTKDYIEEQINELREVIEKYCNKPITLIGHSWGAWLSYMFAAKHSKYVKKLIIVGSGPYDAKYLHLMNNTRNSRFTEEEKQRINQLSELLHNLDTDNLNQVFKELGNIMTKADSYRPIVSENEIVKYQPKIFMQIMPEISELRKKGELLDIGNNIKSPVVVIHGDYDPHPYQGVKEPLSKVIKNIKFILLDNCGHYPWNEQHDKDRFYEILFDELKDNFT</sequence>
<keyword evidence="3" id="KW-1185">Reference proteome</keyword>
<dbReference type="Gene3D" id="3.40.50.1820">
    <property type="entry name" value="alpha/beta hydrolase"/>
    <property type="match status" value="1"/>
</dbReference>
<name>A0A942US07_9FIRM</name>
<dbReference type="Pfam" id="PF00561">
    <property type="entry name" value="Abhydrolase_1"/>
    <property type="match status" value="1"/>
</dbReference>
<proteinExistence type="predicted"/>
<organism evidence="2 3">
    <name type="scientific">Anaeromonas frigoriresistens</name>
    <dbReference type="NCBI Taxonomy" id="2683708"/>
    <lineage>
        <taxon>Bacteria</taxon>
        <taxon>Bacillati</taxon>
        <taxon>Bacillota</taxon>
        <taxon>Tissierellia</taxon>
        <taxon>Tissierellales</taxon>
        <taxon>Thermohalobacteraceae</taxon>
        <taxon>Anaeromonas</taxon>
    </lineage>
</organism>
<dbReference type="Proteomes" id="UP000724672">
    <property type="component" value="Unassembled WGS sequence"/>
</dbReference>
<dbReference type="GO" id="GO:0016020">
    <property type="term" value="C:membrane"/>
    <property type="evidence" value="ECO:0007669"/>
    <property type="project" value="TreeGrafter"/>
</dbReference>
<comment type="caution">
    <text evidence="2">The sequence shown here is derived from an EMBL/GenBank/DDBJ whole genome shotgun (WGS) entry which is preliminary data.</text>
</comment>
<dbReference type="InterPro" id="IPR029058">
    <property type="entry name" value="AB_hydrolase_fold"/>
</dbReference>
<reference evidence="2" key="1">
    <citation type="submission" date="2019-12" db="EMBL/GenBank/DDBJ databases">
        <title>Clostridiaceae gen. nov. sp. nov., isolated from sediment in Xinjiang, China.</title>
        <authorList>
            <person name="Zhang R."/>
        </authorList>
    </citation>
    <scope>NUCLEOTIDE SEQUENCE</scope>
    <source>
        <strain evidence="2">D2Q-11</strain>
    </source>
</reference>
<dbReference type="GO" id="GO:0016787">
    <property type="term" value="F:hydrolase activity"/>
    <property type="evidence" value="ECO:0007669"/>
    <property type="project" value="UniProtKB-KW"/>
</dbReference>
<dbReference type="AlphaFoldDB" id="A0A942US07"/>
<dbReference type="SUPFAM" id="SSF53474">
    <property type="entry name" value="alpha/beta-Hydrolases"/>
    <property type="match status" value="1"/>
</dbReference>
<evidence type="ECO:0000259" key="1">
    <source>
        <dbReference type="Pfam" id="PF00561"/>
    </source>
</evidence>
<dbReference type="EMBL" id="WSFT01000016">
    <property type="protein sequence ID" value="MBS4537523.1"/>
    <property type="molecule type" value="Genomic_DNA"/>
</dbReference>
<dbReference type="InterPro" id="IPR050266">
    <property type="entry name" value="AB_hydrolase_sf"/>
</dbReference>
<feature type="domain" description="AB hydrolase-1" evidence="1">
    <location>
        <begin position="52"/>
        <end position="240"/>
    </location>
</feature>
<accession>A0A942US07</accession>
<dbReference type="RefSeq" id="WP_203365446.1">
    <property type="nucleotide sequence ID" value="NZ_WSFT01000016.1"/>
</dbReference>
<protein>
    <submittedName>
        <fullName evidence="2">Alpha/beta hydrolase</fullName>
    </submittedName>
</protein>
<gene>
    <name evidence="2" type="ORF">GOQ27_03560</name>
</gene>
<evidence type="ECO:0000313" key="3">
    <source>
        <dbReference type="Proteomes" id="UP000724672"/>
    </source>
</evidence>
<dbReference type="PANTHER" id="PTHR43798:SF33">
    <property type="entry name" value="HYDROLASE, PUTATIVE (AFU_ORTHOLOGUE AFUA_2G14860)-RELATED"/>
    <property type="match status" value="1"/>
</dbReference>